<proteinExistence type="inferred from homology"/>
<evidence type="ECO:0000313" key="9">
    <source>
        <dbReference type="Proteomes" id="UP000371977"/>
    </source>
</evidence>
<dbReference type="OrthoDB" id="9811381at2"/>
<sequence>MVELNRHQIRQAAFQTLFGLAANPDAKAAQVAEQVLAGDPEIAWEGAVPADLMAFVDGVTAHLDELDLTISEYLQTGWTIDRISRTDLVLMRLAIYEAKHTDVDPKIAVNEAMELAKSFTDDKGRKFINGVLNKALTF</sequence>
<evidence type="ECO:0000256" key="6">
    <source>
        <dbReference type="HAMAP-Rule" id="MF_00073"/>
    </source>
</evidence>
<keyword evidence="4 6" id="KW-0805">Transcription regulation</keyword>
<dbReference type="InterPro" id="IPR006027">
    <property type="entry name" value="NusB_RsmB_TIM44"/>
</dbReference>
<reference evidence="8 9" key="1">
    <citation type="submission" date="2019-01" db="EMBL/GenBank/DDBJ databases">
        <title>Weissella sp. nov., a novel lactic acid bacterium isolated from animal feces.</title>
        <authorList>
            <person name="Wang L.-T."/>
        </authorList>
    </citation>
    <scope>NUCLEOTIDE SEQUENCE [LARGE SCALE GENOMIC DNA]</scope>
    <source>
        <strain evidence="8 9">8H-2</strain>
    </source>
</reference>
<dbReference type="EMBL" id="SDGZ01000026">
    <property type="protein sequence ID" value="TYC47926.1"/>
    <property type="molecule type" value="Genomic_DNA"/>
</dbReference>
<dbReference type="PANTHER" id="PTHR11078">
    <property type="entry name" value="N UTILIZATION SUBSTANCE PROTEIN B-RELATED"/>
    <property type="match status" value="1"/>
</dbReference>
<keyword evidence="5 6" id="KW-0804">Transcription</keyword>
<dbReference type="AlphaFoldDB" id="A0A6C2C332"/>
<evidence type="ECO:0000256" key="1">
    <source>
        <dbReference type="ARBA" id="ARBA00005952"/>
    </source>
</evidence>
<protein>
    <recommendedName>
        <fullName evidence="6">Transcription antitermination protein NusB</fullName>
    </recommendedName>
    <alternativeName>
        <fullName evidence="6">Antitermination factor NusB</fullName>
    </alternativeName>
</protein>
<dbReference type="Pfam" id="PF01029">
    <property type="entry name" value="NusB"/>
    <property type="match status" value="1"/>
</dbReference>
<name>A0A6C2C332_9LACO</name>
<evidence type="ECO:0000256" key="4">
    <source>
        <dbReference type="ARBA" id="ARBA00023015"/>
    </source>
</evidence>
<keyword evidence="3 6" id="KW-0694">RNA-binding</keyword>
<comment type="function">
    <text evidence="6">Involved in transcription antitermination. Required for transcription of ribosomal RNA (rRNA) genes. Binds specifically to the boxA antiterminator sequence of the ribosomal RNA (rrn) operons.</text>
</comment>
<keyword evidence="2 6" id="KW-0889">Transcription antitermination</keyword>
<organism evidence="8 9">
    <name type="scientific">Weissella muntiaci</name>
    <dbReference type="NCBI Taxonomy" id="2508881"/>
    <lineage>
        <taxon>Bacteria</taxon>
        <taxon>Bacillati</taxon>
        <taxon>Bacillota</taxon>
        <taxon>Bacilli</taxon>
        <taxon>Lactobacillales</taxon>
        <taxon>Lactobacillaceae</taxon>
        <taxon>Weissella</taxon>
    </lineage>
</organism>
<dbReference type="GO" id="GO:0003723">
    <property type="term" value="F:RNA binding"/>
    <property type="evidence" value="ECO:0007669"/>
    <property type="project" value="UniProtKB-UniRule"/>
</dbReference>
<keyword evidence="9" id="KW-1185">Reference proteome</keyword>
<dbReference type="NCBIfam" id="TIGR01951">
    <property type="entry name" value="nusB"/>
    <property type="match status" value="1"/>
</dbReference>
<dbReference type="HAMAP" id="MF_00073">
    <property type="entry name" value="NusB"/>
    <property type="match status" value="1"/>
</dbReference>
<evidence type="ECO:0000259" key="7">
    <source>
        <dbReference type="Pfam" id="PF01029"/>
    </source>
</evidence>
<accession>A0A6C2C332</accession>
<dbReference type="GO" id="GO:0031564">
    <property type="term" value="P:transcription antitermination"/>
    <property type="evidence" value="ECO:0007669"/>
    <property type="project" value="UniProtKB-KW"/>
</dbReference>
<dbReference type="InterPro" id="IPR035926">
    <property type="entry name" value="NusB-like_sf"/>
</dbReference>
<gene>
    <name evidence="6 8" type="primary">nusB</name>
    <name evidence="8" type="ORF">ESZ50_10470</name>
</gene>
<evidence type="ECO:0000313" key="8">
    <source>
        <dbReference type="EMBL" id="TYC47926.1"/>
    </source>
</evidence>
<dbReference type="PANTHER" id="PTHR11078:SF3">
    <property type="entry name" value="ANTITERMINATION NUSB DOMAIN-CONTAINING PROTEIN"/>
    <property type="match status" value="1"/>
</dbReference>
<dbReference type="RefSeq" id="WP_148623751.1">
    <property type="nucleotide sequence ID" value="NZ_SDGZ01000026.1"/>
</dbReference>
<comment type="similarity">
    <text evidence="1 6">Belongs to the NusB family.</text>
</comment>
<dbReference type="Proteomes" id="UP000371977">
    <property type="component" value="Unassembled WGS sequence"/>
</dbReference>
<dbReference type="SUPFAM" id="SSF48013">
    <property type="entry name" value="NusB-like"/>
    <property type="match status" value="1"/>
</dbReference>
<comment type="caution">
    <text evidence="8">The sequence shown here is derived from an EMBL/GenBank/DDBJ whole genome shotgun (WGS) entry which is preliminary data.</text>
</comment>
<feature type="domain" description="NusB/RsmB/TIM44" evidence="7">
    <location>
        <begin position="7"/>
        <end position="135"/>
    </location>
</feature>
<dbReference type="InterPro" id="IPR011605">
    <property type="entry name" value="NusB_fam"/>
</dbReference>
<dbReference type="Gene3D" id="1.10.940.10">
    <property type="entry name" value="NusB-like"/>
    <property type="match status" value="1"/>
</dbReference>
<evidence type="ECO:0000256" key="2">
    <source>
        <dbReference type="ARBA" id="ARBA00022814"/>
    </source>
</evidence>
<dbReference type="GO" id="GO:0006353">
    <property type="term" value="P:DNA-templated transcription termination"/>
    <property type="evidence" value="ECO:0007669"/>
    <property type="project" value="UniProtKB-UniRule"/>
</dbReference>
<evidence type="ECO:0000256" key="3">
    <source>
        <dbReference type="ARBA" id="ARBA00022884"/>
    </source>
</evidence>
<dbReference type="GO" id="GO:0005829">
    <property type="term" value="C:cytosol"/>
    <property type="evidence" value="ECO:0007669"/>
    <property type="project" value="TreeGrafter"/>
</dbReference>
<dbReference type="NCBIfam" id="NF001223">
    <property type="entry name" value="PRK00202.1-1"/>
    <property type="match status" value="1"/>
</dbReference>
<evidence type="ECO:0000256" key="5">
    <source>
        <dbReference type="ARBA" id="ARBA00023163"/>
    </source>
</evidence>